<keyword evidence="3" id="KW-0378">Hydrolase</keyword>
<dbReference type="Proteomes" id="UP000483362">
    <property type="component" value="Unassembled WGS sequence"/>
</dbReference>
<keyword evidence="7" id="KW-1185">Reference proteome</keyword>
<comment type="caution">
    <text evidence="6">The sequence shown here is derived from an EMBL/GenBank/DDBJ whole genome shotgun (WGS) entry which is preliminary data.</text>
</comment>
<keyword evidence="2" id="KW-0540">Nuclease</keyword>
<dbReference type="InterPro" id="IPR007346">
    <property type="entry name" value="Endonuclease-I"/>
</dbReference>
<dbReference type="SUPFAM" id="SSF49265">
    <property type="entry name" value="Fibronectin type III"/>
    <property type="match status" value="1"/>
</dbReference>
<dbReference type="GO" id="GO:0016787">
    <property type="term" value="F:hydrolase activity"/>
    <property type="evidence" value="ECO:0007669"/>
    <property type="project" value="UniProtKB-KW"/>
</dbReference>
<dbReference type="Gene3D" id="2.60.40.10">
    <property type="entry name" value="Immunoglobulins"/>
    <property type="match status" value="1"/>
</dbReference>
<protein>
    <submittedName>
        <fullName evidence="6">Ribonuclease</fullName>
    </submittedName>
</protein>
<dbReference type="Pfam" id="PF04231">
    <property type="entry name" value="Endonuclease_1"/>
    <property type="match status" value="1"/>
</dbReference>
<organism evidence="6 7">
    <name type="scientific">Sodaliphilus pleomorphus</name>
    <dbReference type="NCBI Taxonomy" id="2606626"/>
    <lineage>
        <taxon>Bacteria</taxon>
        <taxon>Pseudomonadati</taxon>
        <taxon>Bacteroidota</taxon>
        <taxon>Bacteroidia</taxon>
        <taxon>Bacteroidales</taxon>
        <taxon>Muribaculaceae</taxon>
        <taxon>Sodaliphilus</taxon>
    </lineage>
</organism>
<feature type="chain" id="PRO_5027110406" evidence="4">
    <location>
        <begin position="24"/>
        <end position="561"/>
    </location>
</feature>
<feature type="signal peptide" evidence="4">
    <location>
        <begin position="1"/>
        <end position="23"/>
    </location>
</feature>
<sequence>MRKIFYCLTIAATVVLLRFNASASAPAGYYKSLNGLSGQALKDAVHNLIAPHTVVTYNSLWYYFPSTDHMPDNDSRVWDMYSDNAYYYNGSGSAVKGMNREHSFPKSWWGGAVVDAYTDLNHLYPSDGPANLAKSNHPLGEVSSATFDNGVSKVGTPVSGEGGGSGTVFEPDDRYKGDFARTYFYMATCYQDYTWKYTYMVNNSTWKTLNDWSIAMLMKWSRNDPVSDKETSRNDAVYKIQNNRNPFIDLPQLAEYIWGNKAGQVFNANDTTGGGGGTTSKPELITPTQGTSLDFGEVALGKSIDYTVYIKGKNLTNDLSVQLYRYNYEMFSTNVTKIPRDAANSSEGYPLTVTYAPTALGSHKAKLLLSDGGLTGSIGVELAATCLPVPSLSAVKALPATDITDSSYVANWEASPDTIDSYLLTRTVYDGNGNLTSSETYTMTPDQTSYPFNDRKAGEKHTYYVQTLRLGYTSAASNVITLDVNGVTGVNADKPLALLHIDGGVVVKCSEPLGQARIYNTAGQLVRTIANLCNDDAIILPEGVYIMTTATSRQASKIVIR</sequence>
<keyword evidence="4" id="KW-0732">Signal</keyword>
<dbReference type="InterPro" id="IPR044925">
    <property type="entry name" value="His-Me_finger_sf"/>
</dbReference>
<evidence type="ECO:0000256" key="2">
    <source>
        <dbReference type="ARBA" id="ARBA00022722"/>
    </source>
</evidence>
<evidence type="ECO:0000259" key="5">
    <source>
        <dbReference type="PROSITE" id="PS50853"/>
    </source>
</evidence>
<comment type="similarity">
    <text evidence="1">Belongs to the EndA/NucM nuclease family.</text>
</comment>
<dbReference type="InterPro" id="IPR003961">
    <property type="entry name" value="FN3_dom"/>
</dbReference>
<accession>A0A6L5XB04</accession>
<dbReference type="InterPro" id="IPR036116">
    <property type="entry name" value="FN3_sf"/>
</dbReference>
<reference evidence="6 7" key="1">
    <citation type="submission" date="2019-08" db="EMBL/GenBank/DDBJ databases">
        <title>In-depth cultivation of the pig gut microbiome towards novel bacterial diversity and tailored functional studies.</title>
        <authorList>
            <person name="Wylensek D."/>
            <person name="Hitch T.C.A."/>
            <person name="Clavel T."/>
        </authorList>
    </citation>
    <scope>NUCLEOTIDE SEQUENCE [LARGE SCALE GENOMIC DNA]</scope>
    <source>
        <strain evidence="6 7">Oil-RF-744-WCA-WT-10</strain>
    </source>
</reference>
<dbReference type="RefSeq" id="WP_154328544.1">
    <property type="nucleotide sequence ID" value="NZ_CP045696.1"/>
</dbReference>
<dbReference type="InterPro" id="IPR013783">
    <property type="entry name" value="Ig-like_fold"/>
</dbReference>
<dbReference type="SUPFAM" id="SSF54060">
    <property type="entry name" value="His-Me finger endonucleases"/>
    <property type="match status" value="1"/>
</dbReference>
<dbReference type="EMBL" id="VULT01000010">
    <property type="protein sequence ID" value="MSS17619.1"/>
    <property type="molecule type" value="Genomic_DNA"/>
</dbReference>
<evidence type="ECO:0000256" key="3">
    <source>
        <dbReference type="ARBA" id="ARBA00022801"/>
    </source>
</evidence>
<gene>
    <name evidence="6" type="ORF">FYJ29_07600</name>
</gene>
<feature type="domain" description="Fibronectin type-III" evidence="5">
    <location>
        <begin position="394"/>
        <end position="487"/>
    </location>
</feature>
<dbReference type="GO" id="GO:0004518">
    <property type="term" value="F:nuclease activity"/>
    <property type="evidence" value="ECO:0007669"/>
    <property type="project" value="UniProtKB-KW"/>
</dbReference>
<evidence type="ECO:0000256" key="4">
    <source>
        <dbReference type="SAM" id="SignalP"/>
    </source>
</evidence>
<dbReference type="PANTHER" id="PTHR33607:SF2">
    <property type="entry name" value="ENDONUCLEASE-1"/>
    <property type="match status" value="1"/>
</dbReference>
<evidence type="ECO:0000256" key="1">
    <source>
        <dbReference type="ARBA" id="ARBA00006429"/>
    </source>
</evidence>
<evidence type="ECO:0000313" key="7">
    <source>
        <dbReference type="Proteomes" id="UP000483362"/>
    </source>
</evidence>
<dbReference type="AlphaFoldDB" id="A0A6L5XB04"/>
<dbReference type="PROSITE" id="PS50853">
    <property type="entry name" value="FN3"/>
    <property type="match status" value="1"/>
</dbReference>
<evidence type="ECO:0000313" key="6">
    <source>
        <dbReference type="EMBL" id="MSS17619.1"/>
    </source>
</evidence>
<dbReference type="PANTHER" id="PTHR33607">
    <property type="entry name" value="ENDONUCLEASE-1"/>
    <property type="match status" value="1"/>
</dbReference>
<proteinExistence type="inferred from homology"/>
<name>A0A6L5XB04_9BACT</name>